<keyword evidence="14" id="KW-1185">Reference proteome</keyword>
<comment type="subcellular location">
    <subcellularLocation>
        <location evidence="1">Preautophagosomal structure membrane</location>
        <topology evidence="1">Peripheral membrane protein</topology>
    </subcellularLocation>
</comment>
<evidence type="ECO:0000313" key="14">
    <source>
        <dbReference type="Proteomes" id="UP000277580"/>
    </source>
</evidence>
<dbReference type="InterPro" id="IPR045269">
    <property type="entry name" value="Atg1-like"/>
</dbReference>
<dbReference type="InterPro" id="IPR008271">
    <property type="entry name" value="Ser/Thr_kinase_AS"/>
</dbReference>
<gene>
    <name evidence="13" type="ORF">P167DRAFT_587772</name>
</gene>
<reference evidence="13 14" key="1">
    <citation type="journal article" date="2018" name="Nat. Ecol. Evol.">
        <title>Pezizomycetes genomes reveal the molecular basis of ectomycorrhizal truffle lifestyle.</title>
        <authorList>
            <person name="Murat C."/>
            <person name="Payen T."/>
            <person name="Noel B."/>
            <person name="Kuo A."/>
            <person name="Morin E."/>
            <person name="Chen J."/>
            <person name="Kohler A."/>
            <person name="Krizsan K."/>
            <person name="Balestrini R."/>
            <person name="Da Silva C."/>
            <person name="Montanini B."/>
            <person name="Hainaut M."/>
            <person name="Levati E."/>
            <person name="Barry K.W."/>
            <person name="Belfiori B."/>
            <person name="Cichocki N."/>
            <person name="Clum A."/>
            <person name="Dockter R.B."/>
            <person name="Fauchery L."/>
            <person name="Guy J."/>
            <person name="Iotti M."/>
            <person name="Le Tacon F."/>
            <person name="Lindquist E.A."/>
            <person name="Lipzen A."/>
            <person name="Malagnac F."/>
            <person name="Mello A."/>
            <person name="Molinier V."/>
            <person name="Miyauchi S."/>
            <person name="Poulain J."/>
            <person name="Riccioni C."/>
            <person name="Rubini A."/>
            <person name="Sitrit Y."/>
            <person name="Splivallo R."/>
            <person name="Traeger S."/>
            <person name="Wang M."/>
            <person name="Zifcakova L."/>
            <person name="Wipf D."/>
            <person name="Zambonelli A."/>
            <person name="Paolocci F."/>
            <person name="Nowrousian M."/>
            <person name="Ottonello S."/>
            <person name="Baldrian P."/>
            <person name="Spatafora J.W."/>
            <person name="Henrissat B."/>
            <person name="Nagy L.G."/>
            <person name="Aury J.M."/>
            <person name="Wincker P."/>
            <person name="Grigoriev I.V."/>
            <person name="Bonfante P."/>
            <person name="Martin F.M."/>
        </authorList>
    </citation>
    <scope>NUCLEOTIDE SEQUENCE [LARGE SCALE GENOMIC DNA]</scope>
    <source>
        <strain evidence="13 14">CCBAS932</strain>
    </source>
</reference>
<evidence type="ECO:0000256" key="4">
    <source>
        <dbReference type="ARBA" id="ARBA00022679"/>
    </source>
</evidence>
<organism evidence="13 14">
    <name type="scientific">Morchella conica CCBAS932</name>
    <dbReference type="NCBI Taxonomy" id="1392247"/>
    <lineage>
        <taxon>Eukaryota</taxon>
        <taxon>Fungi</taxon>
        <taxon>Dikarya</taxon>
        <taxon>Ascomycota</taxon>
        <taxon>Pezizomycotina</taxon>
        <taxon>Pezizomycetes</taxon>
        <taxon>Pezizales</taxon>
        <taxon>Morchellaceae</taxon>
        <taxon>Morchella</taxon>
    </lineage>
</organism>
<dbReference type="STRING" id="1392247.A0A3N4KQ28"/>
<proteinExistence type="predicted"/>
<dbReference type="GO" id="GO:0005524">
    <property type="term" value="F:ATP binding"/>
    <property type="evidence" value="ECO:0007669"/>
    <property type="project" value="UniProtKB-KW"/>
</dbReference>
<dbReference type="EC" id="2.7.11.1" evidence="2"/>
<dbReference type="GO" id="GO:0034045">
    <property type="term" value="C:phagophore assembly site membrane"/>
    <property type="evidence" value="ECO:0007669"/>
    <property type="project" value="UniProtKB-SubCell"/>
</dbReference>
<feature type="non-terminal residue" evidence="13">
    <location>
        <position position="1"/>
    </location>
</feature>
<dbReference type="SMART" id="SM00220">
    <property type="entry name" value="S_TKc"/>
    <property type="match status" value="1"/>
</dbReference>
<dbReference type="PROSITE" id="PS00108">
    <property type="entry name" value="PROTEIN_KINASE_ST"/>
    <property type="match status" value="1"/>
</dbReference>
<evidence type="ECO:0000256" key="7">
    <source>
        <dbReference type="ARBA" id="ARBA00022840"/>
    </source>
</evidence>
<keyword evidence="3" id="KW-0723">Serine/threonine-protein kinase</keyword>
<keyword evidence="7" id="KW-0067">ATP-binding</keyword>
<dbReference type="Proteomes" id="UP000277580">
    <property type="component" value="Unassembled WGS sequence"/>
</dbReference>
<dbReference type="EMBL" id="ML119127">
    <property type="protein sequence ID" value="RPB12704.1"/>
    <property type="molecule type" value="Genomic_DNA"/>
</dbReference>
<dbReference type="PROSITE" id="PS50011">
    <property type="entry name" value="PROTEIN_KINASE_DOM"/>
    <property type="match status" value="1"/>
</dbReference>
<dbReference type="SUPFAM" id="SSF56112">
    <property type="entry name" value="Protein kinase-like (PK-like)"/>
    <property type="match status" value="1"/>
</dbReference>
<dbReference type="Pfam" id="PF00069">
    <property type="entry name" value="Pkinase"/>
    <property type="match status" value="1"/>
</dbReference>
<feature type="domain" description="Protein kinase" evidence="12">
    <location>
        <begin position="10"/>
        <end position="209"/>
    </location>
</feature>
<keyword evidence="8" id="KW-0072">Autophagy</keyword>
<accession>A0A3N4KQ28</accession>
<dbReference type="GO" id="GO:0005829">
    <property type="term" value="C:cytosol"/>
    <property type="evidence" value="ECO:0007669"/>
    <property type="project" value="TreeGrafter"/>
</dbReference>
<evidence type="ECO:0000256" key="10">
    <source>
        <dbReference type="ARBA" id="ARBA00047899"/>
    </source>
</evidence>
<keyword evidence="4" id="KW-0808">Transferase</keyword>
<dbReference type="OrthoDB" id="10252171at2759"/>
<dbReference type="InParanoid" id="A0A3N4KQ28"/>
<dbReference type="GO" id="GO:0010506">
    <property type="term" value="P:regulation of autophagy"/>
    <property type="evidence" value="ECO:0007669"/>
    <property type="project" value="InterPro"/>
</dbReference>
<name>A0A3N4KQ28_9PEZI</name>
<comment type="catalytic activity">
    <reaction evidence="10">
        <text>L-threonyl-[protein] + ATP = O-phospho-L-threonyl-[protein] + ADP + H(+)</text>
        <dbReference type="Rhea" id="RHEA:46608"/>
        <dbReference type="Rhea" id="RHEA-COMP:11060"/>
        <dbReference type="Rhea" id="RHEA-COMP:11605"/>
        <dbReference type="ChEBI" id="CHEBI:15378"/>
        <dbReference type="ChEBI" id="CHEBI:30013"/>
        <dbReference type="ChEBI" id="CHEBI:30616"/>
        <dbReference type="ChEBI" id="CHEBI:61977"/>
        <dbReference type="ChEBI" id="CHEBI:456216"/>
        <dbReference type="EC" id="2.7.11.1"/>
    </reaction>
</comment>
<dbReference type="AlphaFoldDB" id="A0A3N4KQ28"/>
<dbReference type="GO" id="GO:0005776">
    <property type="term" value="C:autophagosome"/>
    <property type="evidence" value="ECO:0007669"/>
    <property type="project" value="TreeGrafter"/>
</dbReference>
<keyword evidence="6 13" id="KW-0418">Kinase</keyword>
<evidence type="ECO:0000313" key="13">
    <source>
        <dbReference type="EMBL" id="RPB12704.1"/>
    </source>
</evidence>
<evidence type="ECO:0000256" key="3">
    <source>
        <dbReference type="ARBA" id="ARBA00022527"/>
    </source>
</evidence>
<evidence type="ECO:0000256" key="8">
    <source>
        <dbReference type="ARBA" id="ARBA00023006"/>
    </source>
</evidence>
<evidence type="ECO:0000256" key="1">
    <source>
        <dbReference type="ARBA" id="ARBA00004623"/>
    </source>
</evidence>
<dbReference type="InterPro" id="IPR011009">
    <property type="entry name" value="Kinase-like_dom_sf"/>
</dbReference>
<evidence type="ECO:0000256" key="6">
    <source>
        <dbReference type="ARBA" id="ARBA00022777"/>
    </source>
</evidence>
<dbReference type="GO" id="GO:0000045">
    <property type="term" value="P:autophagosome assembly"/>
    <property type="evidence" value="ECO:0007669"/>
    <property type="project" value="TreeGrafter"/>
</dbReference>
<dbReference type="InterPro" id="IPR000719">
    <property type="entry name" value="Prot_kinase_dom"/>
</dbReference>
<evidence type="ECO:0000256" key="5">
    <source>
        <dbReference type="ARBA" id="ARBA00022741"/>
    </source>
</evidence>
<comment type="catalytic activity">
    <reaction evidence="11">
        <text>L-seryl-[protein] + ATP = O-phospho-L-seryl-[protein] + ADP + H(+)</text>
        <dbReference type="Rhea" id="RHEA:17989"/>
        <dbReference type="Rhea" id="RHEA-COMP:9863"/>
        <dbReference type="Rhea" id="RHEA-COMP:11604"/>
        <dbReference type="ChEBI" id="CHEBI:15378"/>
        <dbReference type="ChEBI" id="CHEBI:29999"/>
        <dbReference type="ChEBI" id="CHEBI:30616"/>
        <dbReference type="ChEBI" id="CHEBI:83421"/>
        <dbReference type="ChEBI" id="CHEBI:456216"/>
        <dbReference type="EC" id="2.7.11.1"/>
    </reaction>
</comment>
<dbReference type="Gene3D" id="1.10.510.10">
    <property type="entry name" value="Transferase(Phosphotransferase) domain 1"/>
    <property type="match status" value="1"/>
</dbReference>
<dbReference type="PANTHER" id="PTHR24348">
    <property type="entry name" value="SERINE/THREONINE-PROTEIN KINASE UNC-51-RELATED"/>
    <property type="match status" value="1"/>
</dbReference>
<keyword evidence="5" id="KW-0547">Nucleotide-binding</keyword>
<evidence type="ECO:0000256" key="9">
    <source>
        <dbReference type="ARBA" id="ARBA00030237"/>
    </source>
</evidence>
<evidence type="ECO:0000256" key="2">
    <source>
        <dbReference type="ARBA" id="ARBA00012513"/>
    </source>
</evidence>
<evidence type="ECO:0000259" key="12">
    <source>
        <dbReference type="PROSITE" id="PS50011"/>
    </source>
</evidence>
<protein>
    <recommendedName>
        <fullName evidence="2">non-specific serine/threonine protein kinase</fullName>
        <ecNumber evidence="2">2.7.11.1</ecNumber>
    </recommendedName>
    <alternativeName>
        <fullName evidence="9">Autophagy-related protein 1</fullName>
    </alternativeName>
</protein>
<sequence>SKRIWEKWTWKRLWVIGAGASGEIWLEEEQKLGGFRAVKKMPRRLKPDFTRELLAFVKLREHPHLFVQFIGWYESRDTIFLAMEYIGYGNLAEYMRRQSKMVDFEVKEITKQILEGLEVLHGKGICHRDLKPENVLMASIHPIWVKITDFGISKRTKDTLLRTSCGTSGYLAPELLGIFPGKRTFTHALDIWSLGTMVYEMCTSIKPFH</sequence>
<dbReference type="CDD" id="cd14014">
    <property type="entry name" value="STKc_PknB_like"/>
    <property type="match status" value="1"/>
</dbReference>
<evidence type="ECO:0000256" key="11">
    <source>
        <dbReference type="ARBA" id="ARBA00048679"/>
    </source>
</evidence>
<dbReference type="GO" id="GO:0004674">
    <property type="term" value="F:protein serine/threonine kinase activity"/>
    <property type="evidence" value="ECO:0007669"/>
    <property type="project" value="UniProtKB-KW"/>
</dbReference>
<dbReference type="PANTHER" id="PTHR24348:SF22">
    <property type="entry name" value="NON-SPECIFIC SERINE_THREONINE PROTEIN KINASE"/>
    <property type="match status" value="1"/>
</dbReference>